<evidence type="ECO:0000313" key="1">
    <source>
        <dbReference type="EMBL" id="BCG35064.1"/>
    </source>
</evidence>
<evidence type="ECO:0000313" key="3">
    <source>
        <dbReference type="Proteomes" id="UP000509260"/>
    </source>
</evidence>
<organism evidence="2 4">
    <name type="scientific">Escherichia coli</name>
    <dbReference type="NCBI Taxonomy" id="562"/>
    <lineage>
        <taxon>Bacteria</taxon>
        <taxon>Pseudomonadati</taxon>
        <taxon>Pseudomonadota</taxon>
        <taxon>Gammaproteobacteria</taxon>
        <taxon>Enterobacterales</taxon>
        <taxon>Enterobacteriaceae</taxon>
        <taxon>Escherichia</taxon>
    </lineage>
</organism>
<sequence length="57" mass="6226">MHPLTHPLPVTVHVSLLDDDYLTPARASVNGTTRTSDQDFESVYAHCQSENASELTG</sequence>
<dbReference type="EMBL" id="CP057906">
    <property type="protein sequence ID" value="QMO42007.1"/>
    <property type="molecule type" value="Genomic_DNA"/>
</dbReference>
<dbReference type="AlphaFoldDB" id="A0A0B1GB74"/>
<dbReference type="RefSeq" id="WP_001362224.1">
    <property type="nucleotide sequence ID" value="NZ_AP022540.1"/>
</dbReference>
<dbReference type="Proteomes" id="UP000514754">
    <property type="component" value="Chromosome"/>
</dbReference>
<dbReference type="Proteomes" id="UP000509260">
    <property type="component" value="Chromosome"/>
</dbReference>
<evidence type="ECO:0000313" key="4">
    <source>
        <dbReference type="Proteomes" id="UP000514754"/>
    </source>
</evidence>
<evidence type="ECO:0000313" key="2">
    <source>
        <dbReference type="EMBL" id="QMO42007.1"/>
    </source>
</evidence>
<proteinExistence type="predicted"/>
<dbReference type="EMBL" id="AP023197">
    <property type="protein sequence ID" value="BCG35064.1"/>
    <property type="molecule type" value="Genomic_DNA"/>
</dbReference>
<protein>
    <submittedName>
        <fullName evidence="2">Uncharacterized protein</fullName>
    </submittedName>
</protein>
<name>A0A0B1GB74_ECOLX</name>
<accession>A0A0B1GB74</accession>
<reference evidence="1 3" key="2">
    <citation type="submission" date="2020-06" db="EMBL/GenBank/DDBJ databases">
        <title>Whole-genome sequencing of blaNDM-5 positive Escherichia coli isolated from a Japanese patient with no history of travel abroad.</title>
        <authorList>
            <person name="Ito Y."/>
            <person name="Aoki K."/>
            <person name="Nakayama N."/>
            <person name="Ohtsuka M."/>
            <person name="Ota M."/>
            <person name="Kaneko N."/>
            <person name="Yoshida M."/>
            <person name="Ishii Y."/>
            <person name="Tateda K."/>
            <person name="Matsuse H."/>
        </authorList>
    </citation>
    <scope>NUCLEOTIDE SEQUENCE [LARGE SCALE GENOMIC DNA]</scope>
    <source>
        <strain evidence="1 3">TUM18780</strain>
    </source>
</reference>
<reference evidence="2 4" key="1">
    <citation type="submission" date="2020-06" db="EMBL/GenBank/DDBJ databases">
        <title>REHAB project genomes.</title>
        <authorList>
            <person name="Shaw L.P."/>
        </authorList>
    </citation>
    <scope>NUCLEOTIDE SEQUENCE [LARGE SCALE GENOMIC DNA]</scope>
    <source>
        <strain evidence="2 4">RHB10-C12</strain>
    </source>
</reference>
<gene>
    <name evidence="2" type="ORF">HVW43_17605</name>
    <name evidence="1" type="ORF">TUM18780_02260</name>
</gene>